<dbReference type="Proteomes" id="UP000006755">
    <property type="component" value="Unassembled WGS sequence"/>
</dbReference>
<evidence type="ECO:0000313" key="2">
    <source>
        <dbReference type="Proteomes" id="UP000006755"/>
    </source>
</evidence>
<protein>
    <submittedName>
        <fullName evidence="1">Uncharacterized protein</fullName>
    </submittedName>
</protein>
<keyword evidence="2" id="KW-1185">Reference proteome</keyword>
<sequence length="1000" mass="111227">MNKLDKYRLIPLSPEDPASLASALAQYRQLLDDNLAFRQELMPLFDVEFVAEGPGRQRRLQPSDAGAKQSLLDHALMVVRGIAPAQVAEGDAPYISEAIVFAAALGHPSLQEALVETAKAMVAHARRRNDSADLYLDDEHLFGLEALFMLALVYPETAWLLASFYVTHWDTEHEASHRTLLPLLLQGNGWTPAMQRAYLYCDNPQTRRAFQQLDSVPDLADHLLAHPEQYPGFCDELMARLQAQPLLSDPSAGSYSDLAPVLGFFHTLRDTWPVQADPYDQEAWRDQVNQLPFMGQSLEEGAFGLYQRLKARSNRPLVVDAPAYDEQNEDAPGQAHFTPALHFFSGLEQGQQLRAYILGQLHGQGAEQLLAKLAPVPVAEAAHSDLFLMALYHWLEPPFGNDQLVAVFPHYFWDLLEDCPGGHDQALRLLDLFWRLLGRPQFPYALADGLANQLELLSLADFYQRYEQAPAEADQQLEAFCEDFEELGEGDWERISALDQQSRATQALLAAEQWPQEKGAYVYGAWCAARLDIAEGSAERISAWLDHHLMAHLCEGLADQGLEAVVQYLTEANPGDFDPARHGAMVSHLQSLGPLSQQAFAQLCLGWPADLGIKQLFWLQRAHWMMRVPKRLALLVHRLWALLVELAPQVLIGAVAKDCCGEDETAPGQEQNLYRMLGKLGLGELELQAFALCHDRKMACEQVADPLYWRRYLAGLAQLGQGLAGGGPALLADETGLALVAALRRRQDGSHLQLLADLRCCYPQRPLPDWHTAEFRQALGSYLARHCLPQQVPNLGQIESQVLAYLDGQQPLAPVQQLLAEALKAKLEAGFDPFLFILLEDAKSERLLTLLLNHDSGSAKHFLHRARLERCYVHQLLLSGAVAMAERWQHPAIGHARHGDPALGWALLEKSALWALAMLQRLSVPAGLAIALALDYPLTDHLRGQAQKGPLPNLVPFLGTEQRLALVQLLGNCPGIRSLADDPSIEVRSRVQRLLEKDPS</sequence>
<accession>K2JBM4</accession>
<reference evidence="1 2" key="1">
    <citation type="journal article" date="2012" name="J. Bacteriol.">
        <title>Genome Sequence of Gallaecimonas xiamenensis Type Strain 3-C-1.</title>
        <authorList>
            <person name="Lai Q."/>
            <person name="Wang L."/>
            <person name="Wang W."/>
            <person name="Shao Z."/>
        </authorList>
    </citation>
    <scope>NUCLEOTIDE SEQUENCE [LARGE SCALE GENOMIC DNA]</scope>
    <source>
        <strain evidence="1 2">3-C-1</strain>
    </source>
</reference>
<dbReference type="RefSeq" id="WP_008486475.1">
    <property type="nucleotide sequence ID" value="NZ_AMRI01000034.1"/>
</dbReference>
<comment type="caution">
    <text evidence="1">The sequence shown here is derived from an EMBL/GenBank/DDBJ whole genome shotgun (WGS) entry which is preliminary data.</text>
</comment>
<proteinExistence type="predicted"/>
<dbReference type="STRING" id="745411.B3C1_17542"/>
<dbReference type="OrthoDB" id="5826322at2"/>
<dbReference type="AlphaFoldDB" id="K2JBM4"/>
<organism evidence="1 2">
    <name type="scientific">Gallaecimonas xiamenensis 3-C-1</name>
    <dbReference type="NCBI Taxonomy" id="745411"/>
    <lineage>
        <taxon>Bacteria</taxon>
        <taxon>Pseudomonadati</taxon>
        <taxon>Pseudomonadota</taxon>
        <taxon>Gammaproteobacteria</taxon>
        <taxon>Enterobacterales</taxon>
        <taxon>Gallaecimonadaceae</taxon>
        <taxon>Gallaecimonas</taxon>
    </lineage>
</organism>
<dbReference type="EMBL" id="AMRI01000034">
    <property type="protein sequence ID" value="EKE68034.1"/>
    <property type="molecule type" value="Genomic_DNA"/>
</dbReference>
<evidence type="ECO:0000313" key="1">
    <source>
        <dbReference type="EMBL" id="EKE68034.1"/>
    </source>
</evidence>
<dbReference type="eggNOG" id="ENOG5033PSJ">
    <property type="taxonomic scope" value="Bacteria"/>
</dbReference>
<name>K2JBM4_9GAMM</name>
<gene>
    <name evidence="1" type="ORF">B3C1_17542</name>
</gene>